<dbReference type="Proteomes" id="UP000585474">
    <property type="component" value="Unassembled WGS sequence"/>
</dbReference>
<organism evidence="2 3">
    <name type="scientific">Actinidia rufa</name>
    <dbReference type="NCBI Taxonomy" id="165716"/>
    <lineage>
        <taxon>Eukaryota</taxon>
        <taxon>Viridiplantae</taxon>
        <taxon>Streptophyta</taxon>
        <taxon>Embryophyta</taxon>
        <taxon>Tracheophyta</taxon>
        <taxon>Spermatophyta</taxon>
        <taxon>Magnoliopsida</taxon>
        <taxon>eudicotyledons</taxon>
        <taxon>Gunneridae</taxon>
        <taxon>Pentapetalae</taxon>
        <taxon>asterids</taxon>
        <taxon>Ericales</taxon>
        <taxon>Actinidiaceae</taxon>
        <taxon>Actinidia</taxon>
    </lineage>
</organism>
<comment type="caution">
    <text evidence="2">The sequence shown here is derived from an EMBL/GenBank/DDBJ whole genome shotgun (WGS) entry which is preliminary data.</text>
</comment>
<sequence>MNVGIAMTLLISEVGEDPWRGKVFTFNERPKLRKIKGDSASSKWYFIEHLAGGERVDFRSNFNRILQLWISEKLTRDQMVNRVFLFSDRELHEASKNFIKGEYKEVFENYWKRGVQSA</sequence>
<dbReference type="AlphaFoldDB" id="A0A7J0F8M9"/>
<dbReference type="OrthoDB" id="1149618at2759"/>
<accession>A0A7J0F8M9</accession>
<dbReference type="PANTHER" id="PTHR31373:SF17">
    <property type="entry name" value="OS06G0652100 PROTEIN"/>
    <property type="match status" value="1"/>
</dbReference>
<dbReference type="PANTHER" id="PTHR31373">
    <property type="entry name" value="OS06G0652100 PROTEIN"/>
    <property type="match status" value="1"/>
</dbReference>
<evidence type="ECO:0000313" key="3">
    <source>
        <dbReference type="Proteomes" id="UP000585474"/>
    </source>
</evidence>
<proteinExistence type="predicted"/>
<reference evidence="2 3" key="1">
    <citation type="submission" date="2019-07" db="EMBL/GenBank/DDBJ databases">
        <title>De Novo Assembly of kiwifruit Actinidia rufa.</title>
        <authorList>
            <person name="Sugita-Konishi S."/>
            <person name="Sato K."/>
            <person name="Mori E."/>
            <person name="Abe Y."/>
            <person name="Kisaki G."/>
            <person name="Hamano K."/>
            <person name="Suezawa K."/>
            <person name="Otani M."/>
            <person name="Fukuda T."/>
            <person name="Manabe T."/>
            <person name="Gomi K."/>
            <person name="Tabuchi M."/>
            <person name="Akimitsu K."/>
            <person name="Kataoka I."/>
        </authorList>
    </citation>
    <scope>NUCLEOTIDE SEQUENCE [LARGE SCALE GENOMIC DNA]</scope>
    <source>
        <strain evidence="3">cv. Fuchu</strain>
    </source>
</reference>
<dbReference type="InterPro" id="IPR056690">
    <property type="entry name" value="DUF7788"/>
</dbReference>
<feature type="domain" description="DUF7788" evidence="1">
    <location>
        <begin position="1"/>
        <end position="114"/>
    </location>
</feature>
<dbReference type="Pfam" id="PF25043">
    <property type="entry name" value="DUF7788"/>
    <property type="match status" value="1"/>
</dbReference>
<evidence type="ECO:0000313" key="2">
    <source>
        <dbReference type="EMBL" id="GFY95001.1"/>
    </source>
</evidence>
<dbReference type="InterPro" id="IPR011205">
    <property type="entry name" value="UCP015417_vWA"/>
</dbReference>
<protein>
    <recommendedName>
        <fullName evidence="1">DUF7788 domain-containing protein</fullName>
    </recommendedName>
</protein>
<evidence type="ECO:0000259" key="1">
    <source>
        <dbReference type="Pfam" id="PF25043"/>
    </source>
</evidence>
<keyword evidence="3" id="KW-1185">Reference proteome</keyword>
<gene>
    <name evidence="2" type="ORF">Acr_10g0003860</name>
</gene>
<name>A0A7J0F8M9_9ERIC</name>
<dbReference type="EMBL" id="BJWL01000010">
    <property type="protein sequence ID" value="GFY95001.1"/>
    <property type="molecule type" value="Genomic_DNA"/>
</dbReference>